<gene>
    <name evidence="2" type="ORF">ACFPT7_22085</name>
</gene>
<reference evidence="3" key="1">
    <citation type="journal article" date="2019" name="Int. J. Syst. Evol. Microbiol.">
        <title>The Global Catalogue of Microorganisms (GCM) 10K type strain sequencing project: providing services to taxonomists for standard genome sequencing and annotation.</title>
        <authorList>
            <consortium name="The Broad Institute Genomics Platform"/>
            <consortium name="The Broad Institute Genome Sequencing Center for Infectious Disease"/>
            <person name="Wu L."/>
            <person name="Ma J."/>
        </authorList>
    </citation>
    <scope>NUCLEOTIDE SEQUENCE [LARGE SCALE GENOMIC DNA]</scope>
    <source>
        <strain evidence="3">JCM 4087</strain>
    </source>
</reference>
<organism evidence="2 3">
    <name type="scientific">Acidicapsa dinghuensis</name>
    <dbReference type="NCBI Taxonomy" id="2218256"/>
    <lineage>
        <taxon>Bacteria</taxon>
        <taxon>Pseudomonadati</taxon>
        <taxon>Acidobacteriota</taxon>
        <taxon>Terriglobia</taxon>
        <taxon>Terriglobales</taxon>
        <taxon>Acidobacteriaceae</taxon>
        <taxon>Acidicapsa</taxon>
    </lineage>
</organism>
<accession>A0ABW1ELX6</accession>
<dbReference type="InterPro" id="IPR053842">
    <property type="entry name" value="NikA-like"/>
</dbReference>
<proteinExistence type="predicted"/>
<keyword evidence="3" id="KW-1185">Reference proteome</keyword>
<protein>
    <submittedName>
        <fullName evidence="2">Uncharacterized protein</fullName>
    </submittedName>
</protein>
<sequence length="135" mass="14512">MSSPESRPPSLVPPAVPSSRAGESFRAKSIATRITEAEFTEIEAAASAEGKKVSEWLREVALAKCRAQQSGGTDPVLLAELMAMRNLLVNLFSSASKGPLTDESIRKMTAYADSIKLQKAEEFLASRKEGKTGKI</sequence>
<dbReference type="Pfam" id="PF21983">
    <property type="entry name" value="NikA-like"/>
    <property type="match status" value="1"/>
</dbReference>
<name>A0ABW1ELX6_9BACT</name>
<feature type="region of interest" description="Disordered" evidence="1">
    <location>
        <begin position="1"/>
        <end position="24"/>
    </location>
</feature>
<dbReference type="RefSeq" id="WP_263332132.1">
    <property type="nucleotide sequence ID" value="NZ_JAGSYH010000001.1"/>
</dbReference>
<comment type="caution">
    <text evidence="2">The sequence shown here is derived from an EMBL/GenBank/DDBJ whole genome shotgun (WGS) entry which is preliminary data.</text>
</comment>
<feature type="compositionally biased region" description="Pro residues" evidence="1">
    <location>
        <begin position="1"/>
        <end position="16"/>
    </location>
</feature>
<evidence type="ECO:0000313" key="3">
    <source>
        <dbReference type="Proteomes" id="UP001596091"/>
    </source>
</evidence>
<evidence type="ECO:0000313" key="2">
    <source>
        <dbReference type="EMBL" id="MFC5865014.1"/>
    </source>
</evidence>
<evidence type="ECO:0000256" key="1">
    <source>
        <dbReference type="SAM" id="MobiDB-lite"/>
    </source>
</evidence>
<dbReference type="Proteomes" id="UP001596091">
    <property type="component" value="Unassembled WGS sequence"/>
</dbReference>
<dbReference type="EMBL" id="JBHSPH010000010">
    <property type="protein sequence ID" value="MFC5865014.1"/>
    <property type="molecule type" value="Genomic_DNA"/>
</dbReference>